<dbReference type="SMART" id="SM00220">
    <property type="entry name" value="S_TKc"/>
    <property type="match status" value="1"/>
</dbReference>
<dbReference type="InterPro" id="IPR000719">
    <property type="entry name" value="Prot_kinase_dom"/>
</dbReference>
<dbReference type="SUPFAM" id="SSF56112">
    <property type="entry name" value="Protein kinase-like (PK-like)"/>
    <property type="match status" value="1"/>
</dbReference>
<gene>
    <name evidence="3" type="ORF">GOMPHAMPRED_002863</name>
</gene>
<dbReference type="GO" id="GO:0005524">
    <property type="term" value="F:ATP binding"/>
    <property type="evidence" value="ECO:0007669"/>
    <property type="project" value="InterPro"/>
</dbReference>
<dbReference type="EMBL" id="CAJPDQ010000002">
    <property type="protein sequence ID" value="CAF9904509.1"/>
    <property type="molecule type" value="Genomic_DNA"/>
</dbReference>
<dbReference type="AlphaFoldDB" id="A0A8H3I8S1"/>
<accession>A0A8H3I8S1</accession>
<evidence type="ECO:0000256" key="1">
    <source>
        <dbReference type="SAM" id="MobiDB-lite"/>
    </source>
</evidence>
<comment type="caution">
    <text evidence="3">The sequence shown here is derived from an EMBL/GenBank/DDBJ whole genome shotgun (WGS) entry which is preliminary data.</text>
</comment>
<name>A0A8H3I8S1_9LECA</name>
<evidence type="ECO:0000313" key="3">
    <source>
        <dbReference type="EMBL" id="CAF9904509.1"/>
    </source>
</evidence>
<dbReference type="InterPro" id="IPR011009">
    <property type="entry name" value="Kinase-like_dom_sf"/>
</dbReference>
<reference evidence="3" key="1">
    <citation type="submission" date="2021-03" db="EMBL/GenBank/DDBJ databases">
        <authorList>
            <person name="Tagirdzhanova G."/>
        </authorList>
    </citation>
    <scope>NUCLEOTIDE SEQUENCE</scope>
</reference>
<sequence length="498" mass="56296">MAKREALIAGFIADARRIHPDSVAVLITRLSLTNSFGISPRPDVHVRSNEKLISGHIFSQDLAGEIRTFGLIDPPAMIRNNKFVCWNIHKHGLILPPILGKGDPPIDATLTFDEEGFWAVHKWGGQSLTVGGKPVHDAEEFDLPSHGSVDLVFAGKIKGRLYFTSVEINLYQELSAVGVYQDNTSEATTEILRPSPTESSNDDSIQESIQGDTPEPLEVAYSKEVREHFPASGTNHNLLFKNKNTVVNWYQSHKSQIRIVVKTVLKPRKLSWEKETQMGRYKHPHIIQLWYHSTNPHQLFLEYVPAAKDLSAFCRNSQCTLNHEEAVQVLEEIASALTYLHGRNLAHNDIKPLNIIYSRELGAKLIDFGLCEHFGIASPGGTPGFIPPERWDGYDTKQVSHTQDVYGLGIVMYWVFRAMPMPKAFWNIYKDDVETINRKAHHFEEIAQYKSNWKPKNKALKDMLSSMCHDNPEYRPQASSILDTIQGIRSSVKKRTGK</sequence>
<keyword evidence="4" id="KW-1185">Reference proteome</keyword>
<dbReference type="PROSITE" id="PS50011">
    <property type="entry name" value="PROTEIN_KINASE_DOM"/>
    <property type="match status" value="1"/>
</dbReference>
<dbReference type="InterPro" id="IPR008271">
    <property type="entry name" value="Ser/Thr_kinase_AS"/>
</dbReference>
<dbReference type="Gene3D" id="1.10.510.10">
    <property type="entry name" value="Transferase(Phosphotransferase) domain 1"/>
    <property type="match status" value="1"/>
</dbReference>
<feature type="region of interest" description="Disordered" evidence="1">
    <location>
        <begin position="189"/>
        <end position="213"/>
    </location>
</feature>
<evidence type="ECO:0000259" key="2">
    <source>
        <dbReference type="PROSITE" id="PS50011"/>
    </source>
</evidence>
<dbReference type="PROSITE" id="PS00108">
    <property type="entry name" value="PROTEIN_KINASE_ST"/>
    <property type="match status" value="1"/>
</dbReference>
<dbReference type="GO" id="GO:0004672">
    <property type="term" value="F:protein kinase activity"/>
    <property type="evidence" value="ECO:0007669"/>
    <property type="project" value="InterPro"/>
</dbReference>
<proteinExistence type="predicted"/>
<dbReference type="PANTHER" id="PTHR24347">
    <property type="entry name" value="SERINE/THREONINE-PROTEIN KINASE"/>
    <property type="match status" value="1"/>
</dbReference>
<organism evidence="3 4">
    <name type="scientific">Gomphillus americanus</name>
    <dbReference type="NCBI Taxonomy" id="1940652"/>
    <lineage>
        <taxon>Eukaryota</taxon>
        <taxon>Fungi</taxon>
        <taxon>Dikarya</taxon>
        <taxon>Ascomycota</taxon>
        <taxon>Pezizomycotina</taxon>
        <taxon>Lecanoromycetes</taxon>
        <taxon>OSLEUM clade</taxon>
        <taxon>Ostropomycetidae</taxon>
        <taxon>Ostropales</taxon>
        <taxon>Graphidaceae</taxon>
        <taxon>Gomphilloideae</taxon>
        <taxon>Gomphillus</taxon>
    </lineage>
</organism>
<feature type="domain" description="Protein kinase" evidence="2">
    <location>
        <begin position="224"/>
        <end position="488"/>
    </location>
</feature>
<dbReference type="Proteomes" id="UP000664169">
    <property type="component" value="Unassembled WGS sequence"/>
</dbReference>
<protein>
    <recommendedName>
        <fullName evidence="2">Protein kinase domain-containing protein</fullName>
    </recommendedName>
</protein>
<evidence type="ECO:0000313" key="4">
    <source>
        <dbReference type="Proteomes" id="UP000664169"/>
    </source>
</evidence>
<dbReference type="Pfam" id="PF00069">
    <property type="entry name" value="Pkinase"/>
    <property type="match status" value="1"/>
</dbReference>
<dbReference type="OrthoDB" id="1668230at2759"/>